<name>A0A8K1M4J6_9VIRU</name>
<reference evidence="1" key="1">
    <citation type="submission" date="2021-07" db="EMBL/GenBank/DDBJ databases">
        <title>Communication and adaptive evolution of viruses within giant pandas and their associated organisms in a local ecological environment.</title>
        <authorList>
            <person name="Zhao M."/>
            <person name="Liu S."/>
            <person name="Zhang W."/>
        </authorList>
    </citation>
    <scope>NUCLEOTIDE SEQUENCE</scope>
    <source>
        <strain evidence="1">Rpf281unssDNA03-12</strain>
    </source>
</reference>
<organism evidence="1">
    <name type="scientific">Red panda feces-associated circular DNA virus 8</name>
    <dbReference type="NCBI Taxonomy" id="2863983"/>
    <lineage>
        <taxon>Viruses</taxon>
        <taxon>Monodnaviria</taxon>
        <taxon>Shotokuvirae</taxon>
        <taxon>Cressdnaviricota</taxon>
    </lineage>
</organism>
<proteinExistence type="predicted"/>
<accession>A0A8K1M4J6</accession>
<sequence length="296" mass="33674">MDADWLSLGEKLAISGVGWAARKGYQYFRQHRSKFNTGKPANFIPAMAYGGRRRYRRRRYRRRYPLRRRFKRRYRKRSGRRGVITRTASQVVQFDVGSAESNRNYPINMAGVSLINGLGDYVQAFTEVRIVRMTLTLTSGPAQEGVTAPIEVRYVVAPSKPWAKAMAYSYDETEAGTTNFIRDKMGINLAQIQQLRGCRYKLPSTVGTSVRLSFVPYRMSWQLDTLNQTPAVQGIRMLGRPVSAARWMPISWLVSKGQGRTDPVFLGPYCCPINDDSSQSVLHGILKVTYQIRGQV</sequence>
<evidence type="ECO:0000313" key="1">
    <source>
        <dbReference type="EMBL" id="UBJ25921.1"/>
    </source>
</evidence>
<protein>
    <submittedName>
        <fullName evidence="1">Capsid protein</fullName>
    </submittedName>
</protein>
<dbReference type="EMBL" id="MZ556190">
    <property type="protein sequence ID" value="UBJ25921.1"/>
    <property type="molecule type" value="Genomic_DNA"/>
</dbReference>